<evidence type="ECO:0000256" key="1">
    <source>
        <dbReference type="SAM" id="Phobius"/>
    </source>
</evidence>
<accession>A0A0L0WAV3</accession>
<proteinExistence type="predicted"/>
<evidence type="ECO:0000313" key="2">
    <source>
        <dbReference type="EMBL" id="KNF08628.1"/>
    </source>
</evidence>
<evidence type="ECO:0000313" key="3">
    <source>
        <dbReference type="Proteomes" id="UP000037267"/>
    </source>
</evidence>
<protein>
    <submittedName>
        <fullName evidence="2">Uncharacterized protein</fullName>
    </submittedName>
</protein>
<dbReference type="STRING" id="1503.CLPU_6c01140"/>
<keyword evidence="1" id="KW-0812">Transmembrane</keyword>
<comment type="caution">
    <text evidence="2">The sequence shown here is derived from an EMBL/GenBank/DDBJ whole genome shotgun (WGS) entry which is preliminary data.</text>
</comment>
<feature type="transmembrane region" description="Helical" evidence="1">
    <location>
        <begin position="9"/>
        <end position="29"/>
    </location>
</feature>
<gene>
    <name evidence="2" type="ORF">CLPU_6c01140</name>
</gene>
<keyword evidence="1" id="KW-1133">Transmembrane helix</keyword>
<dbReference type="AlphaFoldDB" id="A0A0L0WAV3"/>
<name>A0A0L0WAV3_GOTPU</name>
<dbReference type="EMBL" id="LGSS01000006">
    <property type="protein sequence ID" value="KNF08628.1"/>
    <property type="molecule type" value="Genomic_DNA"/>
</dbReference>
<reference evidence="3" key="1">
    <citation type="submission" date="2015-07" db="EMBL/GenBank/DDBJ databases">
        <title>Draft genome sequence of the purine-degrading Gottschalkia purinilyticum DSM 1384 (formerly Clostridium purinilyticum).</title>
        <authorList>
            <person name="Poehlein A."/>
            <person name="Schiel-Bengelsdorf B."/>
            <person name="Bengelsdorf F.R."/>
            <person name="Daniel R."/>
            <person name="Duerre P."/>
        </authorList>
    </citation>
    <scope>NUCLEOTIDE SEQUENCE [LARGE SCALE GENOMIC DNA]</scope>
    <source>
        <strain evidence="3">DSM 1384</strain>
    </source>
</reference>
<keyword evidence="1" id="KW-0472">Membrane</keyword>
<sequence length="121" mass="14387">MIKIKKIKALAFILILSYIISFLINVDYYRDYIYIYSNNYSHRLLSVAHISKTGFSSALNHIDHKKLSLSPYENGLYYENLIHGFRLYPCRYISLKNSKLNNLINFKEEFFMSYFHGSSHK</sequence>
<keyword evidence="3" id="KW-1185">Reference proteome</keyword>
<dbReference type="Proteomes" id="UP000037267">
    <property type="component" value="Unassembled WGS sequence"/>
</dbReference>
<organism evidence="2 3">
    <name type="scientific">Gottschalkia purinilytica</name>
    <name type="common">Clostridium purinilyticum</name>
    <dbReference type="NCBI Taxonomy" id="1503"/>
    <lineage>
        <taxon>Bacteria</taxon>
        <taxon>Bacillati</taxon>
        <taxon>Bacillota</taxon>
        <taxon>Tissierellia</taxon>
        <taxon>Tissierellales</taxon>
        <taxon>Gottschalkiaceae</taxon>
        <taxon>Gottschalkia</taxon>
    </lineage>
</organism>